<dbReference type="AlphaFoldDB" id="A0A6G0YTM4"/>
<organism evidence="2 3">
    <name type="scientific">Aphis craccivora</name>
    <name type="common">Cowpea aphid</name>
    <dbReference type="NCBI Taxonomy" id="307492"/>
    <lineage>
        <taxon>Eukaryota</taxon>
        <taxon>Metazoa</taxon>
        <taxon>Ecdysozoa</taxon>
        <taxon>Arthropoda</taxon>
        <taxon>Hexapoda</taxon>
        <taxon>Insecta</taxon>
        <taxon>Pterygota</taxon>
        <taxon>Neoptera</taxon>
        <taxon>Paraneoptera</taxon>
        <taxon>Hemiptera</taxon>
        <taxon>Sternorrhyncha</taxon>
        <taxon>Aphidomorpha</taxon>
        <taxon>Aphidoidea</taxon>
        <taxon>Aphididae</taxon>
        <taxon>Aphidini</taxon>
        <taxon>Aphis</taxon>
        <taxon>Aphis</taxon>
    </lineage>
</organism>
<dbReference type="InterPro" id="IPR036691">
    <property type="entry name" value="Endo/exonu/phosph_ase_sf"/>
</dbReference>
<dbReference type="Gene3D" id="3.60.10.10">
    <property type="entry name" value="Endonuclease/exonuclease/phosphatase"/>
    <property type="match status" value="1"/>
</dbReference>
<dbReference type="EMBL" id="VUJU01002451">
    <property type="protein sequence ID" value="KAF0761247.1"/>
    <property type="molecule type" value="Genomic_DNA"/>
</dbReference>
<gene>
    <name evidence="2" type="ORF">FWK35_00024569</name>
</gene>
<dbReference type="SUPFAM" id="SSF56219">
    <property type="entry name" value="DNase I-like"/>
    <property type="match status" value="1"/>
</dbReference>
<dbReference type="Pfam" id="PF03372">
    <property type="entry name" value="Exo_endo_phos"/>
    <property type="match status" value="1"/>
</dbReference>
<evidence type="ECO:0000313" key="2">
    <source>
        <dbReference type="EMBL" id="KAF0761247.1"/>
    </source>
</evidence>
<dbReference type="PANTHER" id="PTHR23227">
    <property type="entry name" value="BUCENTAUR RELATED"/>
    <property type="match status" value="1"/>
</dbReference>
<proteinExistence type="predicted"/>
<evidence type="ECO:0000259" key="1">
    <source>
        <dbReference type="Pfam" id="PF03372"/>
    </source>
</evidence>
<feature type="domain" description="Endonuclease/exonuclease/phosphatase" evidence="1">
    <location>
        <begin position="50"/>
        <end position="262"/>
    </location>
</feature>
<dbReference type="GO" id="GO:0003824">
    <property type="term" value="F:catalytic activity"/>
    <property type="evidence" value="ECO:0007669"/>
    <property type="project" value="InterPro"/>
</dbReference>
<reference evidence="2 3" key="1">
    <citation type="submission" date="2019-08" db="EMBL/GenBank/DDBJ databases">
        <title>Whole genome of Aphis craccivora.</title>
        <authorList>
            <person name="Voronova N.V."/>
            <person name="Shulinski R.S."/>
            <person name="Bandarenka Y.V."/>
            <person name="Zhorov D.G."/>
            <person name="Warner D."/>
        </authorList>
    </citation>
    <scope>NUCLEOTIDE SEQUENCE [LARGE SCALE GENOMIC DNA]</scope>
    <source>
        <strain evidence="2">180601</strain>
        <tissue evidence="2">Whole Body</tissue>
    </source>
</reference>
<dbReference type="PANTHER" id="PTHR23227:SF67">
    <property type="entry name" value="CRANIOFACIAL DEVELOPMENT PROTEIN 2-LIKE"/>
    <property type="match status" value="1"/>
</dbReference>
<sequence>MGYSGPPGWGLTTLPCKKRFVQDSYNKPRIRVYGKTTGNWKTEQFWGTRNVRSLHKSGAALDLVKELEKYGTKCVALQEIRWEDAGSTKVSQTTIFNGKCEKGHKLGIGFAVHESIIHSVKEFRDINPRITTLTIKTDNFDMVLINAHAPTEDKNEEEKELFYATLEDTFSMSKGDIKLVLGDFNAKIGREECHKSTIGNYSLHSSTNDNGTKLIDFALGKGLVVKSTMFQRKDIHKYTWISPNGRHKNQIDHVLINNRFKNSILNIRTLRGADMDSDHLLVGIWMKVKIKKYKKGNLTNKGQTDINKLKDKQICKEYVECFQNIIKGKQLDIERNLNVDKTWEYVKESINEASTKVLGKKVSKTKRSIRFVKKLYKEEN</sequence>
<dbReference type="InterPro" id="IPR005135">
    <property type="entry name" value="Endo/exonuclease/phosphatase"/>
</dbReference>
<accession>A0A6G0YTM4</accession>
<keyword evidence="3" id="KW-1185">Reference proteome</keyword>
<name>A0A6G0YTM4_APHCR</name>
<dbReference type="OrthoDB" id="6628203at2759"/>
<comment type="caution">
    <text evidence="2">The sequence shown here is derived from an EMBL/GenBank/DDBJ whole genome shotgun (WGS) entry which is preliminary data.</text>
</comment>
<dbReference type="InterPro" id="IPR027124">
    <property type="entry name" value="Swc5/CFDP1/2"/>
</dbReference>
<dbReference type="CDD" id="cd09076">
    <property type="entry name" value="L1-EN"/>
    <property type="match status" value="1"/>
</dbReference>
<protein>
    <submittedName>
        <fullName evidence="2">Craniofacial development protein 2-like</fullName>
    </submittedName>
</protein>
<dbReference type="Proteomes" id="UP000478052">
    <property type="component" value="Unassembled WGS sequence"/>
</dbReference>
<evidence type="ECO:0000313" key="3">
    <source>
        <dbReference type="Proteomes" id="UP000478052"/>
    </source>
</evidence>